<dbReference type="AlphaFoldDB" id="A0A9D4MHS2"/>
<protein>
    <submittedName>
        <fullName evidence="1">Uncharacterized protein</fullName>
    </submittedName>
</protein>
<dbReference type="Proteomes" id="UP000828390">
    <property type="component" value="Unassembled WGS sequence"/>
</dbReference>
<reference evidence="1" key="1">
    <citation type="journal article" date="2019" name="bioRxiv">
        <title>The Genome of the Zebra Mussel, Dreissena polymorpha: A Resource for Invasive Species Research.</title>
        <authorList>
            <person name="McCartney M.A."/>
            <person name="Auch B."/>
            <person name="Kono T."/>
            <person name="Mallez S."/>
            <person name="Zhang Y."/>
            <person name="Obille A."/>
            <person name="Becker A."/>
            <person name="Abrahante J.E."/>
            <person name="Garbe J."/>
            <person name="Badalamenti J.P."/>
            <person name="Herman A."/>
            <person name="Mangelson H."/>
            <person name="Liachko I."/>
            <person name="Sullivan S."/>
            <person name="Sone E.D."/>
            <person name="Koren S."/>
            <person name="Silverstein K.A.T."/>
            <person name="Beckman K.B."/>
            <person name="Gohl D.M."/>
        </authorList>
    </citation>
    <scope>NUCLEOTIDE SEQUENCE</scope>
    <source>
        <strain evidence="1">Duluth1</strain>
        <tissue evidence="1">Whole animal</tissue>
    </source>
</reference>
<reference evidence="1" key="2">
    <citation type="submission" date="2020-11" db="EMBL/GenBank/DDBJ databases">
        <authorList>
            <person name="McCartney M.A."/>
            <person name="Auch B."/>
            <person name="Kono T."/>
            <person name="Mallez S."/>
            <person name="Becker A."/>
            <person name="Gohl D.M."/>
            <person name="Silverstein K.A.T."/>
            <person name="Koren S."/>
            <person name="Bechman K.B."/>
            <person name="Herman A."/>
            <person name="Abrahante J.E."/>
            <person name="Garbe J."/>
        </authorList>
    </citation>
    <scope>NUCLEOTIDE SEQUENCE</scope>
    <source>
        <strain evidence="1">Duluth1</strain>
        <tissue evidence="1">Whole animal</tissue>
    </source>
</reference>
<accession>A0A9D4MHS2</accession>
<dbReference type="EMBL" id="JAIWYP010000002">
    <property type="protein sequence ID" value="KAH3875919.1"/>
    <property type="molecule type" value="Genomic_DNA"/>
</dbReference>
<name>A0A9D4MHS2_DREPO</name>
<gene>
    <name evidence="1" type="ORF">DPMN_039200</name>
</gene>
<comment type="caution">
    <text evidence="1">The sequence shown here is derived from an EMBL/GenBank/DDBJ whole genome shotgun (WGS) entry which is preliminary data.</text>
</comment>
<sequence>MVETALYQDSQGQPQRKRVKRATLNIQERLHNLCQDYSGGRKTLAEFLQAVGNCIRWKQ</sequence>
<evidence type="ECO:0000313" key="1">
    <source>
        <dbReference type="EMBL" id="KAH3875919.1"/>
    </source>
</evidence>
<proteinExistence type="predicted"/>
<evidence type="ECO:0000313" key="2">
    <source>
        <dbReference type="Proteomes" id="UP000828390"/>
    </source>
</evidence>
<keyword evidence="2" id="KW-1185">Reference proteome</keyword>
<organism evidence="1 2">
    <name type="scientific">Dreissena polymorpha</name>
    <name type="common">Zebra mussel</name>
    <name type="synonym">Mytilus polymorpha</name>
    <dbReference type="NCBI Taxonomy" id="45954"/>
    <lineage>
        <taxon>Eukaryota</taxon>
        <taxon>Metazoa</taxon>
        <taxon>Spiralia</taxon>
        <taxon>Lophotrochozoa</taxon>
        <taxon>Mollusca</taxon>
        <taxon>Bivalvia</taxon>
        <taxon>Autobranchia</taxon>
        <taxon>Heteroconchia</taxon>
        <taxon>Euheterodonta</taxon>
        <taxon>Imparidentia</taxon>
        <taxon>Neoheterodontei</taxon>
        <taxon>Myida</taxon>
        <taxon>Dreissenoidea</taxon>
        <taxon>Dreissenidae</taxon>
        <taxon>Dreissena</taxon>
    </lineage>
</organism>